<keyword evidence="2" id="KW-1185">Reference proteome</keyword>
<comment type="caution">
    <text evidence="1">The sequence shown here is derived from an EMBL/GenBank/DDBJ whole genome shotgun (WGS) entry which is preliminary data.</text>
</comment>
<name>C0D3A3_9FIRM</name>
<sequence length="40" mass="4373">MTVRVQASSSTAECERLKPFRNQGLSLFVWGAGAPGLFFL</sequence>
<evidence type="ECO:0000313" key="1">
    <source>
        <dbReference type="EMBL" id="EEG54197.1"/>
    </source>
</evidence>
<dbReference type="EMBL" id="ACCJ01000294">
    <property type="protein sequence ID" value="EEG54197.1"/>
    <property type="molecule type" value="Genomic_DNA"/>
</dbReference>
<protein>
    <submittedName>
        <fullName evidence="1">Uncharacterized protein</fullName>
    </submittedName>
</protein>
<dbReference type="HOGENOM" id="CLU_3287149_0_0_9"/>
<dbReference type="AlphaFoldDB" id="C0D3A3"/>
<proteinExistence type="predicted"/>
<accession>C0D3A3</accession>
<dbReference type="Proteomes" id="UP000004756">
    <property type="component" value="Unassembled WGS sequence"/>
</dbReference>
<organism evidence="1 2">
    <name type="scientific">[Clostridium] asparagiforme DSM 15981</name>
    <dbReference type="NCBI Taxonomy" id="518636"/>
    <lineage>
        <taxon>Bacteria</taxon>
        <taxon>Bacillati</taxon>
        <taxon>Bacillota</taxon>
        <taxon>Clostridia</taxon>
        <taxon>Lachnospirales</taxon>
        <taxon>Lachnospiraceae</taxon>
        <taxon>Enterocloster</taxon>
    </lineage>
</organism>
<reference evidence="1 2" key="1">
    <citation type="submission" date="2009-02" db="EMBL/GenBank/DDBJ databases">
        <title>Draft genome sequence of Clostridium asparagiforme (DSM 15981).</title>
        <authorList>
            <person name="Sudarsanam P."/>
            <person name="Ley R."/>
            <person name="Guruge J."/>
            <person name="Turnbaugh P.J."/>
            <person name="Mahowald M."/>
            <person name="Liep D."/>
            <person name="Gordon J."/>
        </authorList>
    </citation>
    <scope>NUCLEOTIDE SEQUENCE [LARGE SCALE GENOMIC DNA]</scope>
    <source>
        <strain evidence="1 2">DSM 15981</strain>
    </source>
</reference>
<gene>
    <name evidence="1" type="ORF">CLOSTASPAR_03744</name>
</gene>
<evidence type="ECO:0000313" key="2">
    <source>
        <dbReference type="Proteomes" id="UP000004756"/>
    </source>
</evidence>